<organism evidence="1 2">
    <name type="scientific">Neorhizobium huautlense</name>
    <dbReference type="NCBI Taxonomy" id="67774"/>
    <lineage>
        <taxon>Bacteria</taxon>
        <taxon>Pseudomonadati</taxon>
        <taxon>Pseudomonadota</taxon>
        <taxon>Alphaproteobacteria</taxon>
        <taxon>Hyphomicrobiales</taxon>
        <taxon>Rhizobiaceae</taxon>
        <taxon>Rhizobium/Agrobacterium group</taxon>
        <taxon>Neorhizobium</taxon>
    </lineage>
</organism>
<dbReference type="GO" id="GO:0008115">
    <property type="term" value="F:sarcosine oxidase activity"/>
    <property type="evidence" value="ECO:0007669"/>
    <property type="project" value="UniProtKB-EC"/>
</dbReference>
<comment type="caution">
    <text evidence="1">The sequence shown here is derived from an EMBL/GenBank/DDBJ whole genome shotgun (WGS) entry which is preliminary data.</text>
</comment>
<dbReference type="EMBL" id="JAUSRF010000012">
    <property type="protein sequence ID" value="MDP9838920.1"/>
    <property type="molecule type" value="Genomic_DNA"/>
</dbReference>
<dbReference type="InterPro" id="IPR007375">
    <property type="entry name" value="SoxG"/>
</dbReference>
<keyword evidence="2" id="KW-1185">Reference proteome</keyword>
<evidence type="ECO:0000313" key="2">
    <source>
        <dbReference type="Proteomes" id="UP001241472"/>
    </source>
</evidence>
<sequence>MSISFIHRHILEDRMSGYEPSPNVNHLTVIRRPVIFSAIAHAGHEVSVAEALSLVENIVARSVSPSDWLVVSQSTDAGTIATSLAAIPGLSFAEQSDGQVLMALSGPDVRTILAKCVAVDLHADVFAEGFSAPMMICRVAGNLARTGADTFEIIVPRSYAGYVFDELREAGREHAVTRGFGE</sequence>
<dbReference type="RefSeq" id="WP_306837244.1">
    <property type="nucleotide sequence ID" value="NZ_JAUSRF010000012.1"/>
</dbReference>
<dbReference type="InterPro" id="IPR027266">
    <property type="entry name" value="TrmE/GcvT-like"/>
</dbReference>
<protein>
    <submittedName>
        <fullName evidence="1">Sarcosine oxidase subunit gamma</fullName>
        <ecNumber evidence="1">1.5.3.1</ecNumber>
    </submittedName>
</protein>
<gene>
    <name evidence="1" type="ORF">J2T09_003692</name>
</gene>
<dbReference type="SUPFAM" id="SSF103025">
    <property type="entry name" value="Folate-binding domain"/>
    <property type="match status" value="1"/>
</dbReference>
<evidence type="ECO:0000313" key="1">
    <source>
        <dbReference type="EMBL" id="MDP9838920.1"/>
    </source>
</evidence>
<accession>A0ABT9PWU3</accession>
<keyword evidence="1" id="KW-0560">Oxidoreductase</keyword>
<proteinExistence type="predicted"/>
<dbReference type="Proteomes" id="UP001241472">
    <property type="component" value="Unassembled WGS sequence"/>
</dbReference>
<reference evidence="1 2" key="1">
    <citation type="submission" date="2023-07" db="EMBL/GenBank/DDBJ databases">
        <title>Sorghum-associated microbial communities from plants grown in Nebraska, USA.</title>
        <authorList>
            <person name="Schachtman D."/>
        </authorList>
    </citation>
    <scope>NUCLEOTIDE SEQUENCE [LARGE SCALE GENOMIC DNA]</scope>
    <source>
        <strain evidence="1 2">DS1307</strain>
    </source>
</reference>
<dbReference type="Gene3D" id="3.30.1360.120">
    <property type="entry name" value="Probable tRNA modification gtpase trme, domain 1"/>
    <property type="match status" value="1"/>
</dbReference>
<dbReference type="EC" id="1.5.3.1" evidence="1"/>
<dbReference type="Pfam" id="PF04268">
    <property type="entry name" value="SoxG"/>
    <property type="match status" value="1"/>
</dbReference>
<name>A0ABT9PWU3_9HYPH</name>